<protein>
    <submittedName>
        <fullName evidence="2">Homeobox domain-containing protein</fullName>
    </submittedName>
</protein>
<evidence type="ECO:0000313" key="2">
    <source>
        <dbReference type="WBParaSite" id="RSKR_0000962000.1"/>
    </source>
</evidence>
<accession>A0AC35UCG3</accession>
<organism evidence="1 2">
    <name type="scientific">Rhabditophanes sp. KR3021</name>
    <dbReference type="NCBI Taxonomy" id="114890"/>
    <lineage>
        <taxon>Eukaryota</taxon>
        <taxon>Metazoa</taxon>
        <taxon>Ecdysozoa</taxon>
        <taxon>Nematoda</taxon>
        <taxon>Chromadorea</taxon>
        <taxon>Rhabditida</taxon>
        <taxon>Tylenchina</taxon>
        <taxon>Panagrolaimomorpha</taxon>
        <taxon>Strongyloidoidea</taxon>
        <taxon>Alloionematidae</taxon>
        <taxon>Rhabditophanes</taxon>
    </lineage>
</organism>
<evidence type="ECO:0000313" key="1">
    <source>
        <dbReference type="Proteomes" id="UP000095286"/>
    </source>
</evidence>
<proteinExistence type="predicted"/>
<dbReference type="WBParaSite" id="RSKR_0000962000.1">
    <property type="protein sequence ID" value="RSKR_0000962000.1"/>
    <property type="gene ID" value="RSKR_0000962000"/>
</dbReference>
<name>A0AC35UCG3_9BILA</name>
<sequence length="343" mass="39048">MTSSLLLDISNTNPIDDMLKRLMEIADEPLEDNYNDLKFKVTSHPSKNALYQVFCEMKGKTHLKLEIRAPEEDEDPQLMRLDNMLVAEGIADNVKSDIVGIVPGNDQSDYKQKLLVIKGTYVSELDRYVKISDEFSSHVRTLLREQSLIRPISITEIQQMVNAICRKFTGIQIQLKQHTCESIMSLKSRFLDARRKRRNFSKQSVDLLNEYFYNHLANPYPSEDIKEELARQCNITVSQVSNWFGNKRIRYKKGIAKNQDEASMYGKKAISQVPQISQNPYSNMSNMLAANPMNPVNSMGGMNPMMNPYAAMMSAQGFPQLGPNGHPYPGQFMNYGGNLNNQS</sequence>
<reference evidence="2" key="1">
    <citation type="submission" date="2016-11" db="UniProtKB">
        <authorList>
            <consortium name="WormBaseParasite"/>
        </authorList>
    </citation>
    <scope>IDENTIFICATION</scope>
    <source>
        <strain evidence="2">KR3021</strain>
    </source>
</reference>
<dbReference type="Proteomes" id="UP000095286">
    <property type="component" value="Unplaced"/>
</dbReference>